<evidence type="ECO:0000313" key="1">
    <source>
        <dbReference type="EMBL" id="SFI01844.1"/>
    </source>
</evidence>
<name>A0A1I3ES87_SELRU</name>
<accession>A0A1I3ES87</accession>
<protein>
    <recommendedName>
        <fullName evidence="3">Pre-toxin TG domain-containing protein</fullName>
    </recommendedName>
</protein>
<organism evidence="1 2">
    <name type="scientific">Selenomonas ruminantium</name>
    <dbReference type="NCBI Taxonomy" id="971"/>
    <lineage>
        <taxon>Bacteria</taxon>
        <taxon>Bacillati</taxon>
        <taxon>Bacillota</taxon>
        <taxon>Negativicutes</taxon>
        <taxon>Selenomonadales</taxon>
        <taxon>Selenomonadaceae</taxon>
        <taxon>Selenomonas</taxon>
    </lineage>
</organism>
<reference evidence="1 2" key="1">
    <citation type="submission" date="2016-10" db="EMBL/GenBank/DDBJ databases">
        <authorList>
            <person name="de Groot N.N."/>
        </authorList>
    </citation>
    <scope>NUCLEOTIDE SEQUENCE [LARGE SCALE GENOMIC DNA]</scope>
    <source>
        <strain evidence="1 2">Z108</strain>
    </source>
</reference>
<sequence length="272" mass="29741">MSELLIKSDKILKFIVQDTQMVISAEAKTIVSQAEIINQEGYDHPRYVNSAKTSEELQAEQTKADLRALAKSVFFIGSFVPFVPIKVICTAGMIGMDLYEAKEAAEKGDDDARNWSICMAAVDTVPLMKVGVKFLRTTRVASAIGKVETAKNLASHKTAVAARLIRFKTSGRILKVPQGAKEIAMQGVNGGRNLIAGLDKTHPRLMKGLRAGRKYAVGAGKGSLKIWNSKPAAAARIGATGVVDYRYNERRYRQQQREAAQKAIENSTSLQK</sequence>
<dbReference type="AlphaFoldDB" id="A0A1I3ES87"/>
<dbReference type="Proteomes" id="UP000183639">
    <property type="component" value="Unassembled WGS sequence"/>
</dbReference>
<dbReference type="OrthoDB" id="1667361at2"/>
<dbReference type="RefSeq" id="WP_075443462.1">
    <property type="nucleotide sequence ID" value="NZ_FOQK01000011.1"/>
</dbReference>
<evidence type="ECO:0000313" key="2">
    <source>
        <dbReference type="Proteomes" id="UP000183639"/>
    </source>
</evidence>
<evidence type="ECO:0008006" key="3">
    <source>
        <dbReference type="Google" id="ProtNLM"/>
    </source>
</evidence>
<gene>
    <name evidence="1" type="ORF">SAMN04487861_11177</name>
</gene>
<proteinExistence type="predicted"/>
<dbReference type="EMBL" id="FOQK01000011">
    <property type="protein sequence ID" value="SFI01844.1"/>
    <property type="molecule type" value="Genomic_DNA"/>
</dbReference>